<dbReference type="GO" id="GO:0010124">
    <property type="term" value="P:phenylacetate catabolic process"/>
    <property type="evidence" value="ECO:0007669"/>
    <property type="project" value="InterPro"/>
</dbReference>
<dbReference type="Proteomes" id="UP000465361">
    <property type="component" value="Unassembled WGS sequence"/>
</dbReference>
<sequence>MSTATRARRGAPVFHRLPVAAVQRLCDDAAAITFDVPPALRADFAFSPGQSVTVRKSGTQQRRTYSICAPRGAPLRIGVREVPGGSLSPWLVREVRPGDEVEVAPPAGTFTADPGTAARHLAIAAGSGITPILSITASVLTHPGTHVTLLYGNRSVNSAMFVDELAELKDRFPARLQLVHVLSREARGAELFCGRLDAARLRTLLRRLVPVGAVDHVWLCGPLGMVDAAQQVLRELNVPRERVHRELFFVESVAPPPFRHHDEQLSGPSSRVTIIVDGRVSTHTLPRQLSVLDAAQRVRDDLPFACKGGVCGTCRAKITAGEVEMRRNFALENDEVAAGFVLTCQSFPRSDTLTVDFDA</sequence>
<evidence type="ECO:0000259" key="10">
    <source>
        <dbReference type="PROSITE" id="PS51384"/>
    </source>
</evidence>
<evidence type="ECO:0000259" key="9">
    <source>
        <dbReference type="PROSITE" id="PS51085"/>
    </source>
</evidence>
<keyword evidence="7" id="KW-0408">Iron</keyword>
<dbReference type="GO" id="GO:0051537">
    <property type="term" value="F:2 iron, 2 sulfur cluster binding"/>
    <property type="evidence" value="ECO:0007669"/>
    <property type="project" value="UniProtKB-KW"/>
</dbReference>
<dbReference type="InterPro" id="IPR039261">
    <property type="entry name" value="FNR_nucleotide-bd"/>
</dbReference>
<gene>
    <name evidence="11" type="ORF">MBOT_05640</name>
</gene>
<dbReference type="InterPro" id="IPR036010">
    <property type="entry name" value="2Fe-2S_ferredoxin-like_sf"/>
</dbReference>
<comment type="caution">
    <text evidence="11">The sequence shown here is derived from an EMBL/GenBank/DDBJ whole genome shotgun (WGS) entry which is preliminary data.</text>
</comment>
<dbReference type="InterPro" id="IPR008333">
    <property type="entry name" value="Cbr1-like_FAD-bd_dom"/>
</dbReference>
<dbReference type="InterPro" id="IPR017927">
    <property type="entry name" value="FAD-bd_FR_type"/>
</dbReference>
<keyword evidence="4" id="KW-0479">Metal-binding</keyword>
<dbReference type="Pfam" id="PF00111">
    <property type="entry name" value="Fer2"/>
    <property type="match status" value="1"/>
</dbReference>
<evidence type="ECO:0000313" key="12">
    <source>
        <dbReference type="Proteomes" id="UP000465361"/>
    </source>
</evidence>
<evidence type="ECO:0000256" key="3">
    <source>
        <dbReference type="ARBA" id="ARBA00022714"/>
    </source>
</evidence>
<dbReference type="PROSITE" id="PS51384">
    <property type="entry name" value="FAD_FR"/>
    <property type="match status" value="1"/>
</dbReference>
<feature type="domain" description="2Fe-2S ferredoxin-type" evidence="9">
    <location>
        <begin position="270"/>
        <end position="359"/>
    </location>
</feature>
<feature type="domain" description="FAD-binding FR-type" evidence="10">
    <location>
        <begin position="12"/>
        <end position="113"/>
    </location>
</feature>
<protein>
    <submittedName>
        <fullName evidence="11">Putative phenylacetic acid degradation protein PaaE/phenylacetate-CoA oxygenase/reductase, PaaK subunit</fullName>
    </submittedName>
</protein>
<dbReference type="InterPro" id="IPR012675">
    <property type="entry name" value="Beta-grasp_dom_sf"/>
</dbReference>
<dbReference type="Gene3D" id="3.40.50.80">
    <property type="entry name" value="Nucleotide-binding domain of ferredoxin-NADP reductase (FNR) module"/>
    <property type="match status" value="1"/>
</dbReference>
<dbReference type="Gene3D" id="3.10.20.30">
    <property type="match status" value="1"/>
</dbReference>
<dbReference type="GO" id="GO:0046872">
    <property type="term" value="F:metal ion binding"/>
    <property type="evidence" value="ECO:0007669"/>
    <property type="project" value="UniProtKB-KW"/>
</dbReference>
<accession>A0A7I9XT61</accession>
<dbReference type="SUPFAM" id="SSF63380">
    <property type="entry name" value="Riboflavin synthase domain-like"/>
    <property type="match status" value="1"/>
</dbReference>
<dbReference type="InterPro" id="IPR001433">
    <property type="entry name" value="OxRdtase_FAD/NAD-bd"/>
</dbReference>
<dbReference type="EMBL" id="BLKW01000002">
    <property type="protein sequence ID" value="GFG73199.1"/>
    <property type="molecule type" value="Genomic_DNA"/>
</dbReference>
<dbReference type="InterPro" id="IPR006058">
    <property type="entry name" value="2Fe2S_fd_BS"/>
</dbReference>
<dbReference type="InterPro" id="IPR011884">
    <property type="entry name" value="PaaE"/>
</dbReference>
<evidence type="ECO:0000256" key="7">
    <source>
        <dbReference type="ARBA" id="ARBA00023004"/>
    </source>
</evidence>
<dbReference type="PANTHER" id="PTHR47354:SF8">
    <property type="entry name" value="1,2-PHENYLACETYL-COA EPOXIDASE, SUBUNIT E"/>
    <property type="match status" value="1"/>
</dbReference>
<dbReference type="Gene3D" id="2.40.30.10">
    <property type="entry name" value="Translation factors"/>
    <property type="match status" value="1"/>
</dbReference>
<dbReference type="CDD" id="cd06214">
    <property type="entry name" value="PA_degradation_oxidoreductase_like"/>
    <property type="match status" value="1"/>
</dbReference>
<dbReference type="GO" id="GO:0016491">
    <property type="term" value="F:oxidoreductase activity"/>
    <property type="evidence" value="ECO:0007669"/>
    <property type="project" value="UniProtKB-KW"/>
</dbReference>
<dbReference type="AlphaFoldDB" id="A0A7I9XT61"/>
<dbReference type="RefSeq" id="WP_163754001.1">
    <property type="nucleotide sequence ID" value="NZ_BLKW01000002.1"/>
</dbReference>
<dbReference type="InterPro" id="IPR050415">
    <property type="entry name" value="MRET"/>
</dbReference>
<dbReference type="PANTHER" id="PTHR47354">
    <property type="entry name" value="NADH OXIDOREDUCTASE HCR"/>
    <property type="match status" value="1"/>
</dbReference>
<evidence type="ECO:0000256" key="6">
    <source>
        <dbReference type="ARBA" id="ARBA00023002"/>
    </source>
</evidence>
<reference evidence="11 12" key="1">
    <citation type="journal article" date="2019" name="Emerg. Microbes Infect.">
        <title>Comprehensive subspecies identification of 175 nontuberculous mycobacteria species based on 7547 genomic profiles.</title>
        <authorList>
            <person name="Matsumoto Y."/>
            <person name="Kinjo T."/>
            <person name="Motooka D."/>
            <person name="Nabeya D."/>
            <person name="Jung N."/>
            <person name="Uechi K."/>
            <person name="Horii T."/>
            <person name="Iida T."/>
            <person name="Fujita J."/>
            <person name="Nakamura S."/>
        </authorList>
    </citation>
    <scope>NUCLEOTIDE SEQUENCE [LARGE SCALE GENOMIC DNA]</scope>
    <source>
        <strain evidence="11 12">JCM 17322</strain>
    </source>
</reference>
<keyword evidence="3" id="KW-0001">2Fe-2S</keyword>
<evidence type="ECO:0000256" key="4">
    <source>
        <dbReference type="ARBA" id="ARBA00022723"/>
    </source>
</evidence>
<dbReference type="PRINTS" id="PR00410">
    <property type="entry name" value="PHEHYDRXLASE"/>
</dbReference>
<organism evidence="11 12">
    <name type="scientific">Mycobacterium botniense</name>
    <dbReference type="NCBI Taxonomy" id="84962"/>
    <lineage>
        <taxon>Bacteria</taxon>
        <taxon>Bacillati</taxon>
        <taxon>Actinomycetota</taxon>
        <taxon>Actinomycetes</taxon>
        <taxon>Mycobacteriales</taxon>
        <taxon>Mycobacteriaceae</taxon>
        <taxon>Mycobacterium</taxon>
    </lineage>
</organism>
<keyword evidence="5" id="KW-0274">FAD</keyword>
<keyword evidence="2" id="KW-0285">Flavoprotein</keyword>
<dbReference type="SUPFAM" id="SSF52343">
    <property type="entry name" value="Ferredoxin reductase-like, C-terminal NADP-linked domain"/>
    <property type="match status" value="1"/>
</dbReference>
<dbReference type="PROSITE" id="PS51085">
    <property type="entry name" value="2FE2S_FER_2"/>
    <property type="match status" value="1"/>
</dbReference>
<keyword evidence="12" id="KW-1185">Reference proteome</keyword>
<dbReference type="Pfam" id="PF00970">
    <property type="entry name" value="FAD_binding_6"/>
    <property type="match status" value="1"/>
</dbReference>
<evidence type="ECO:0000256" key="1">
    <source>
        <dbReference type="ARBA" id="ARBA00001974"/>
    </source>
</evidence>
<evidence type="ECO:0000256" key="2">
    <source>
        <dbReference type="ARBA" id="ARBA00022630"/>
    </source>
</evidence>
<dbReference type="SUPFAM" id="SSF54292">
    <property type="entry name" value="2Fe-2S ferredoxin-like"/>
    <property type="match status" value="1"/>
</dbReference>
<evidence type="ECO:0000256" key="8">
    <source>
        <dbReference type="ARBA" id="ARBA00023014"/>
    </source>
</evidence>
<dbReference type="PROSITE" id="PS00197">
    <property type="entry name" value="2FE2S_FER_1"/>
    <property type="match status" value="1"/>
</dbReference>
<evidence type="ECO:0000256" key="5">
    <source>
        <dbReference type="ARBA" id="ARBA00022827"/>
    </source>
</evidence>
<dbReference type="NCBIfam" id="TIGR02160">
    <property type="entry name" value="PA_CoA_Oxy5"/>
    <property type="match status" value="1"/>
</dbReference>
<keyword evidence="8" id="KW-0411">Iron-sulfur</keyword>
<dbReference type="GO" id="GO:0050660">
    <property type="term" value="F:flavin adenine dinucleotide binding"/>
    <property type="evidence" value="ECO:0007669"/>
    <property type="project" value="TreeGrafter"/>
</dbReference>
<comment type="cofactor">
    <cofactor evidence="1">
        <name>FAD</name>
        <dbReference type="ChEBI" id="CHEBI:57692"/>
    </cofactor>
</comment>
<dbReference type="InterPro" id="IPR017938">
    <property type="entry name" value="Riboflavin_synthase-like_b-brl"/>
</dbReference>
<dbReference type="InterPro" id="IPR001041">
    <property type="entry name" value="2Fe-2S_ferredoxin-type"/>
</dbReference>
<dbReference type="Pfam" id="PF00175">
    <property type="entry name" value="NAD_binding_1"/>
    <property type="match status" value="1"/>
</dbReference>
<keyword evidence="6" id="KW-0560">Oxidoreductase</keyword>
<dbReference type="CDD" id="cd00207">
    <property type="entry name" value="fer2"/>
    <property type="match status" value="1"/>
</dbReference>
<proteinExistence type="predicted"/>
<name>A0A7I9XT61_9MYCO</name>
<evidence type="ECO:0000313" key="11">
    <source>
        <dbReference type="EMBL" id="GFG73199.1"/>
    </source>
</evidence>